<dbReference type="InterPro" id="IPR011659">
    <property type="entry name" value="WD40"/>
</dbReference>
<dbReference type="eggNOG" id="COG0823">
    <property type="taxonomic scope" value="Bacteria"/>
</dbReference>
<dbReference type="PANTHER" id="PTHR42776">
    <property type="entry name" value="SERINE PEPTIDASE S9 FAMILY MEMBER"/>
    <property type="match status" value="1"/>
</dbReference>
<organism evidence="5 6">
    <name type="scientific">Glaciecola punicea ACAM 611</name>
    <dbReference type="NCBI Taxonomy" id="1121923"/>
    <lineage>
        <taxon>Bacteria</taxon>
        <taxon>Pseudomonadati</taxon>
        <taxon>Pseudomonadota</taxon>
        <taxon>Gammaproteobacteria</taxon>
        <taxon>Alteromonadales</taxon>
        <taxon>Alteromonadaceae</taxon>
        <taxon>Glaciecola</taxon>
    </lineage>
</organism>
<dbReference type="SUPFAM" id="SSF82171">
    <property type="entry name" value="DPP6 N-terminal domain-like"/>
    <property type="match status" value="1"/>
</dbReference>
<dbReference type="STRING" id="56804.BAE46_04020"/>
<accession>H5T7M0</accession>
<evidence type="ECO:0000256" key="2">
    <source>
        <dbReference type="ARBA" id="ARBA00022825"/>
    </source>
</evidence>
<keyword evidence="1" id="KW-0378">Hydrolase</keyword>
<feature type="chain" id="PRO_5003598116" evidence="3">
    <location>
        <begin position="26"/>
        <end position="701"/>
    </location>
</feature>
<dbReference type="GO" id="GO:0006508">
    <property type="term" value="P:proteolysis"/>
    <property type="evidence" value="ECO:0007669"/>
    <property type="project" value="InterPro"/>
</dbReference>
<dbReference type="Gene3D" id="3.40.50.1820">
    <property type="entry name" value="alpha/beta hydrolase"/>
    <property type="match status" value="1"/>
</dbReference>
<dbReference type="SUPFAM" id="SSF53474">
    <property type="entry name" value="alpha/beta-Hydrolases"/>
    <property type="match status" value="1"/>
</dbReference>
<dbReference type="PANTHER" id="PTHR42776:SF27">
    <property type="entry name" value="DIPEPTIDYL PEPTIDASE FAMILY MEMBER 6"/>
    <property type="match status" value="1"/>
</dbReference>
<reference evidence="5 6" key="2">
    <citation type="journal article" date="2017" name="Antonie Van Leeuwenhoek">
        <title>Rhizobium rhizosphaerae sp. nov., a novel species isolated from rice rhizosphere.</title>
        <authorList>
            <person name="Zhao J.J."/>
            <person name="Zhang J."/>
            <person name="Zhang R.J."/>
            <person name="Zhang C.W."/>
            <person name="Yin H.Q."/>
            <person name="Zhang X.X."/>
        </authorList>
    </citation>
    <scope>NUCLEOTIDE SEQUENCE [LARGE SCALE GENOMIC DNA]</scope>
    <source>
        <strain evidence="5 6">ACAM 611</strain>
    </source>
</reference>
<evidence type="ECO:0000256" key="3">
    <source>
        <dbReference type="SAM" id="SignalP"/>
    </source>
</evidence>
<proteinExistence type="predicted"/>
<evidence type="ECO:0000313" key="6">
    <source>
        <dbReference type="Proteomes" id="UP000053586"/>
    </source>
</evidence>
<evidence type="ECO:0000256" key="1">
    <source>
        <dbReference type="ARBA" id="ARBA00022801"/>
    </source>
</evidence>
<keyword evidence="3" id="KW-0732">Signal</keyword>
<dbReference type="EMBL" id="BAET01000002">
    <property type="protein sequence ID" value="GAB54297.1"/>
    <property type="molecule type" value="Genomic_DNA"/>
</dbReference>
<evidence type="ECO:0000259" key="4">
    <source>
        <dbReference type="Pfam" id="PF00326"/>
    </source>
</evidence>
<comment type="caution">
    <text evidence="5">The sequence shown here is derived from an EMBL/GenBank/DDBJ whole genome shotgun (WGS) entry which is preliminary data.</text>
</comment>
<name>H5T7M0_9ALTE</name>
<dbReference type="Pfam" id="PF00326">
    <property type="entry name" value="Peptidase_S9"/>
    <property type="match status" value="1"/>
</dbReference>
<dbReference type="InterPro" id="IPR029058">
    <property type="entry name" value="AB_hydrolase_fold"/>
</dbReference>
<dbReference type="RefSeq" id="WP_006002388.1">
    <property type="nucleotide sequence ID" value="NZ_BAET01000002.1"/>
</dbReference>
<dbReference type="Proteomes" id="UP000053586">
    <property type="component" value="Unassembled WGS sequence"/>
</dbReference>
<keyword evidence="6" id="KW-1185">Reference proteome</keyword>
<feature type="signal peptide" evidence="3">
    <location>
        <begin position="1"/>
        <end position="25"/>
    </location>
</feature>
<dbReference type="OrthoDB" id="9812921at2"/>
<protein>
    <submittedName>
        <fullName evidence="5">Acylaminoacyl-peptidase</fullName>
    </submittedName>
</protein>
<feature type="domain" description="Peptidase S9 prolyl oligopeptidase catalytic" evidence="4">
    <location>
        <begin position="483"/>
        <end position="690"/>
    </location>
</feature>
<dbReference type="AlphaFoldDB" id="H5T7M0"/>
<dbReference type="GO" id="GO:0004252">
    <property type="term" value="F:serine-type endopeptidase activity"/>
    <property type="evidence" value="ECO:0007669"/>
    <property type="project" value="TreeGrafter"/>
</dbReference>
<reference evidence="5 6" key="1">
    <citation type="journal article" date="2012" name="J. Bacteriol.">
        <title>Genome sequence of proteorhodopsin-containing sea ice bacterium Glaciecola punicea ACAM 611T.</title>
        <authorList>
            <person name="Qin Q.-L."/>
            <person name="Xie B.-B."/>
            <person name="Shu Y.-L."/>
            <person name="Rong J.-C."/>
            <person name="Zhao D.-L."/>
            <person name="Zhang X.-Y."/>
            <person name="Chen X.-L."/>
            <person name="Zhou B.-C."/>
            <person name="Zhanga Y.-Z."/>
        </authorList>
    </citation>
    <scope>NUCLEOTIDE SEQUENCE [LARGE SCALE GENOMIC DNA]</scope>
    <source>
        <strain evidence="5 6">ACAM 611</strain>
    </source>
</reference>
<evidence type="ECO:0000313" key="5">
    <source>
        <dbReference type="EMBL" id="GAB54297.1"/>
    </source>
</evidence>
<dbReference type="InterPro" id="IPR011042">
    <property type="entry name" value="6-blade_b-propeller_TolB-like"/>
</dbReference>
<gene>
    <name evidence="5" type="ORF">GPUN_0143</name>
</gene>
<dbReference type="MEROPS" id="S09.071"/>
<dbReference type="InterPro" id="IPR001375">
    <property type="entry name" value="Peptidase_S9_cat"/>
</dbReference>
<keyword evidence="2" id="KW-0720">Serine protease</keyword>
<dbReference type="Pfam" id="PF07676">
    <property type="entry name" value="PD40"/>
    <property type="match status" value="3"/>
</dbReference>
<dbReference type="eggNOG" id="COG1506">
    <property type="taxonomic scope" value="Bacteria"/>
</dbReference>
<sequence>MKMKKQISSVLLGLAFALGSVSVNALQVNHSSQNEGALDNSVINYQDLFNLEYAANPIVMPDGKTVLYERNSMDIMLDAKRTNLWTVSLDGTNHMPLLSSKDNHSNAVFSPDGTKMAYLSSKEGKIQIYLRDMASGNTARVTDVAMRPNSLSFSPDGQQLAFAMFTPSKPRSLFSLSFKPEGAVWADEAHYIDQTLFQRDGVGMNRPGNMQVYVVPAFGGTPRQITSGDFDYGGQLMYTQSGSHIVMSANIRKDSEFDVFNSDLLLVNIKDTTLTKLTKTSGPESNPTLSPNGKQIAFTGFDDNGKSNQINHLFVMDTDGSNVKDLTPDLDRSVGDVQWSQNGKGLYFSYDSEGKKHVAYVTLSGKISVKTDALGGMSLGRPYTSGNFDASDNGDIIFTLSTGDRPADLAVVDKRGKITQLTDLNSDIFGHKTLNKPELIKVKSSVDARELLAWIVKPPGFDSAKKYPLILEIHGGPHTAYGPEFSTEVQMFAAAGYVVVYGNPRGSTSMGTEFANLIDKNYPSQDYDDLMDMVDAVIAKGYIDDSNLFVTGGSGGGVLTAWIIGKTDRFAAAVVAKPVINWVSMIGTSDIYTFMTRYWFTDFPWNDINQYWDRSPLKLVGNVTTPTMVLTGELDVRTPMGESEQYYGALRLEGIESSLVRIQGAYHGIAAKPSNLGRKIGNILAWFDKYNTSKQREAETK</sequence>
<dbReference type="Gene3D" id="2.120.10.30">
    <property type="entry name" value="TolB, C-terminal domain"/>
    <property type="match status" value="2"/>
</dbReference>
<keyword evidence="2" id="KW-0645">Protease</keyword>